<evidence type="ECO:0000259" key="2">
    <source>
        <dbReference type="PROSITE" id="PS51029"/>
    </source>
</evidence>
<feature type="compositionally biased region" description="Basic and acidic residues" evidence="1">
    <location>
        <begin position="462"/>
        <end position="496"/>
    </location>
</feature>
<sequence>RGSFGLRPFYLDSEGGGPRQRDGMRPEAETHGTEEASQPFQRPNKPFGFVACCPGYLVGRVAVLSAELIIPGLAKQLGLAFPGLAAMDGKSPRKSDKLKLDSTFNSTLNNSLSLIPLSDGNQSPLQLTKDKEYVGNPEKYYSVEDFIDLVKATPYLYDKYHRLYRDSHIKDVRWAEIGTRYGMTGPQMVKKWTHIRDRYKRILNEVMVKQARGEHFQPSWKFFDVLHGMLCKNYSSTNIPVTPSSKNNNPTGSMSPGSASPITTINFANAAQLYSAALQQAAMNQSLNSTQGLEPGSDKDEIIAADFMVTETHFEDEQDHDGDPEKELDGEHDKEIDDAASSSSGNDAQSHHSLTSHKENTLPASSASKRTEAGDLPPPKKRKNSASASEHDSGCETIKEDNKDFIEHFVNYIGGRIRTHDKVQQLYVVNKIHQALFDFEMELVSKRSGATEKEIKELREMQAQAKELKESKPKEPKKADSTEEKDSERDEVRSEKDNEDTEEETE</sequence>
<gene>
    <name evidence="3" type="ORF">BIW11_11771</name>
</gene>
<organism evidence="3 4">
    <name type="scientific">Tropilaelaps mercedesae</name>
    <dbReference type="NCBI Taxonomy" id="418985"/>
    <lineage>
        <taxon>Eukaryota</taxon>
        <taxon>Metazoa</taxon>
        <taxon>Ecdysozoa</taxon>
        <taxon>Arthropoda</taxon>
        <taxon>Chelicerata</taxon>
        <taxon>Arachnida</taxon>
        <taxon>Acari</taxon>
        <taxon>Parasitiformes</taxon>
        <taxon>Mesostigmata</taxon>
        <taxon>Gamasina</taxon>
        <taxon>Dermanyssoidea</taxon>
        <taxon>Laelapidae</taxon>
        <taxon>Tropilaelaps</taxon>
    </lineage>
</organism>
<evidence type="ECO:0000256" key="1">
    <source>
        <dbReference type="SAM" id="MobiDB-lite"/>
    </source>
</evidence>
<dbReference type="STRING" id="418985.A0A1V9X9Z2"/>
<dbReference type="Pfam" id="PF10545">
    <property type="entry name" value="MADF_DNA_bdg"/>
    <property type="match status" value="1"/>
</dbReference>
<keyword evidence="4" id="KW-1185">Reference proteome</keyword>
<dbReference type="InParanoid" id="A0A1V9X9Z2"/>
<dbReference type="EMBL" id="MNPL01018292">
    <property type="protein sequence ID" value="OQR70213.1"/>
    <property type="molecule type" value="Genomic_DNA"/>
</dbReference>
<feature type="compositionally biased region" description="Basic and acidic residues" evidence="1">
    <location>
        <begin position="321"/>
        <end position="337"/>
    </location>
</feature>
<accession>A0A1V9X9Z2</accession>
<dbReference type="InterPro" id="IPR006578">
    <property type="entry name" value="MADF-dom"/>
</dbReference>
<feature type="compositionally biased region" description="Acidic residues" evidence="1">
    <location>
        <begin position="497"/>
        <end position="506"/>
    </location>
</feature>
<reference evidence="3 4" key="1">
    <citation type="journal article" date="2017" name="Gigascience">
        <title>Draft genome of the honey bee ectoparasitic mite, Tropilaelaps mercedesae, is shaped by the parasitic life history.</title>
        <authorList>
            <person name="Dong X."/>
            <person name="Armstrong S.D."/>
            <person name="Xia D."/>
            <person name="Makepeace B.L."/>
            <person name="Darby A.C."/>
            <person name="Kadowaki T."/>
        </authorList>
    </citation>
    <scope>NUCLEOTIDE SEQUENCE [LARGE SCALE GENOMIC DNA]</scope>
    <source>
        <strain evidence="3">Wuxi-XJTLU</strain>
    </source>
</reference>
<evidence type="ECO:0000313" key="3">
    <source>
        <dbReference type="EMBL" id="OQR70213.1"/>
    </source>
</evidence>
<dbReference type="PROSITE" id="PS51029">
    <property type="entry name" value="MADF"/>
    <property type="match status" value="1"/>
</dbReference>
<feature type="region of interest" description="Disordered" evidence="1">
    <location>
        <begin position="314"/>
        <end position="396"/>
    </location>
</feature>
<feature type="region of interest" description="Disordered" evidence="1">
    <location>
        <begin position="1"/>
        <end position="41"/>
    </location>
</feature>
<feature type="compositionally biased region" description="Low complexity" evidence="1">
    <location>
        <begin position="339"/>
        <end position="353"/>
    </location>
</feature>
<name>A0A1V9X9Z2_9ACAR</name>
<dbReference type="AlphaFoldDB" id="A0A1V9X9Z2"/>
<evidence type="ECO:0000313" key="4">
    <source>
        <dbReference type="Proteomes" id="UP000192247"/>
    </source>
</evidence>
<proteinExistence type="predicted"/>
<dbReference type="OrthoDB" id="6147983at2759"/>
<dbReference type="SMART" id="SM00595">
    <property type="entry name" value="MADF"/>
    <property type="match status" value="1"/>
</dbReference>
<feature type="domain" description="MADF" evidence="2">
    <location>
        <begin position="145"/>
        <end position="234"/>
    </location>
</feature>
<feature type="region of interest" description="Disordered" evidence="1">
    <location>
        <begin position="462"/>
        <end position="506"/>
    </location>
</feature>
<dbReference type="Proteomes" id="UP000192247">
    <property type="component" value="Unassembled WGS sequence"/>
</dbReference>
<comment type="caution">
    <text evidence="3">The sequence shown here is derived from an EMBL/GenBank/DDBJ whole genome shotgun (WGS) entry which is preliminary data.</text>
</comment>
<dbReference type="FunCoup" id="A0A1V9X9Z2">
    <property type="interactions" value="19"/>
</dbReference>
<protein>
    <recommendedName>
        <fullName evidence="2">MADF domain-containing protein</fullName>
    </recommendedName>
</protein>
<feature type="non-terminal residue" evidence="3">
    <location>
        <position position="1"/>
    </location>
</feature>
<feature type="compositionally biased region" description="Basic and acidic residues" evidence="1">
    <location>
        <begin position="19"/>
        <end position="34"/>
    </location>
</feature>
<dbReference type="PANTHER" id="PTHR21505">
    <property type="entry name" value="MADF DOMAIN-CONTAINING PROTEIN-RELATED"/>
    <property type="match status" value="1"/>
</dbReference>
<dbReference type="PANTHER" id="PTHR21505:SF12">
    <property type="entry name" value="MADF DOMAIN-CONTAINING PROTEIN-RELATED"/>
    <property type="match status" value="1"/>
</dbReference>